<evidence type="ECO:0000313" key="3">
    <source>
        <dbReference type="EMBL" id="SEU40926.1"/>
    </source>
</evidence>
<protein>
    <submittedName>
        <fullName evidence="2">Uncharacterized protein</fullName>
    </submittedName>
</protein>
<comment type="caution">
    <text evidence="2">The sequence shown here is derived from an EMBL/GenBank/DDBJ whole genome shotgun (WGS) entry which is preliminary data.</text>
</comment>
<proteinExistence type="predicted"/>
<evidence type="ECO:0000256" key="1">
    <source>
        <dbReference type="SAM" id="Coils"/>
    </source>
</evidence>
<dbReference type="Proteomes" id="UP000321514">
    <property type="component" value="Unassembled WGS sequence"/>
</dbReference>
<reference evidence="2 5" key="2">
    <citation type="submission" date="2019-07" db="EMBL/GenBank/DDBJ databases">
        <title>Whole genome shotgun sequence of Myxococcus fulvus NBRC 100333.</title>
        <authorList>
            <person name="Hosoyama A."/>
            <person name="Uohara A."/>
            <person name="Ohji S."/>
            <person name="Ichikawa N."/>
        </authorList>
    </citation>
    <scope>NUCLEOTIDE SEQUENCE [LARGE SCALE GENOMIC DNA]</scope>
    <source>
        <strain evidence="2 5">NBRC 100333</strain>
    </source>
</reference>
<evidence type="ECO:0000313" key="4">
    <source>
        <dbReference type="Proteomes" id="UP000183760"/>
    </source>
</evidence>
<feature type="coiled-coil region" evidence="1">
    <location>
        <begin position="14"/>
        <end position="57"/>
    </location>
</feature>
<sequence length="65" mass="7770">MLLELSEVEGRELKQALDTALRELLDEIARTDQRAYRDMLRERHDRLEQLNRRLEMSLEGNPVYA</sequence>
<gene>
    <name evidence="2" type="ORF">MFU01_81280</name>
    <name evidence="3" type="ORF">SAMN05443572_11632</name>
</gene>
<evidence type="ECO:0000313" key="5">
    <source>
        <dbReference type="Proteomes" id="UP000321514"/>
    </source>
</evidence>
<dbReference type="AlphaFoldDB" id="A0A511TG26"/>
<dbReference type="EMBL" id="FOIB01000016">
    <property type="protein sequence ID" value="SEU40926.1"/>
    <property type="molecule type" value="Genomic_DNA"/>
</dbReference>
<accession>A0A511TG26</accession>
<name>A0A511TG26_MYXFU</name>
<dbReference type="Proteomes" id="UP000183760">
    <property type="component" value="Unassembled WGS sequence"/>
</dbReference>
<evidence type="ECO:0000313" key="2">
    <source>
        <dbReference type="EMBL" id="GEN13091.1"/>
    </source>
</evidence>
<dbReference type="RefSeq" id="WP_074959125.1">
    <property type="nucleotide sequence ID" value="NZ_BJXR01000074.1"/>
</dbReference>
<keyword evidence="1" id="KW-0175">Coiled coil</keyword>
<dbReference type="EMBL" id="BJXR01000074">
    <property type="protein sequence ID" value="GEN13091.1"/>
    <property type="molecule type" value="Genomic_DNA"/>
</dbReference>
<dbReference type="OrthoDB" id="5520069at2"/>
<dbReference type="STRING" id="1334629.MFUL124B02_41745"/>
<organism evidence="2 5">
    <name type="scientific">Myxococcus fulvus</name>
    <dbReference type="NCBI Taxonomy" id="33"/>
    <lineage>
        <taxon>Bacteria</taxon>
        <taxon>Pseudomonadati</taxon>
        <taxon>Myxococcota</taxon>
        <taxon>Myxococcia</taxon>
        <taxon>Myxococcales</taxon>
        <taxon>Cystobacterineae</taxon>
        <taxon>Myxococcaceae</taxon>
        <taxon>Myxococcus</taxon>
    </lineage>
</organism>
<keyword evidence="4" id="KW-1185">Reference proteome</keyword>
<reference evidence="3 4" key="1">
    <citation type="submission" date="2016-10" db="EMBL/GenBank/DDBJ databases">
        <authorList>
            <person name="Varghese N."/>
            <person name="Submissions S."/>
        </authorList>
    </citation>
    <scope>NUCLEOTIDE SEQUENCE [LARGE SCALE GENOMIC DNA]</scope>
    <source>
        <strain evidence="3 4">DSM 16525</strain>
    </source>
</reference>